<organism evidence="2 3">
    <name type="scientific">Candidatus Vogelbacteria bacterium CG10_big_fil_rev_8_21_14_0_10_49_38</name>
    <dbReference type="NCBI Taxonomy" id="1975043"/>
    <lineage>
        <taxon>Bacteria</taxon>
        <taxon>Candidatus Vogeliibacteriota</taxon>
    </lineage>
</organism>
<evidence type="ECO:0000313" key="2">
    <source>
        <dbReference type="EMBL" id="PIR46015.1"/>
    </source>
</evidence>
<comment type="caution">
    <text evidence="2">The sequence shown here is derived from an EMBL/GenBank/DDBJ whole genome shotgun (WGS) entry which is preliminary data.</text>
</comment>
<sequence length="287" mass="32943">MSCQFSVIVPARNSEATLEACLRSILAQSVRDFELIAVDNNSNDRTKEVVENLVAEDSRVRYLFEPKIGRGAARNAGVRVARGAIILMTDSDCVVSPNWLVELTQPIIEAGEKIVMGFEEPLADNFWSRQTQLADQEFLDRHTDGRYARCLDTKNIAFGRSVFVSASFDPTLENFEDFDFYLQIRSLFKIRLLSEIRVTHRHPDSFFRVLKINFNRAFWTARIYDKHKNSLTSDKVIAMTRFLARKIEVGDFVSFLWQTKGEEMGTIFFRLIVAFAWSVGLLRGKFS</sequence>
<dbReference type="EMBL" id="PCYK01000014">
    <property type="protein sequence ID" value="PIR46015.1"/>
    <property type="molecule type" value="Genomic_DNA"/>
</dbReference>
<dbReference type="Gene3D" id="3.90.550.10">
    <property type="entry name" value="Spore Coat Polysaccharide Biosynthesis Protein SpsA, Chain A"/>
    <property type="match status" value="1"/>
</dbReference>
<dbReference type="AlphaFoldDB" id="A0A2H0RJR0"/>
<gene>
    <name evidence="2" type="ORF">COV08_01940</name>
</gene>
<dbReference type="PANTHER" id="PTHR43685:SF2">
    <property type="entry name" value="GLYCOSYLTRANSFERASE 2-LIKE DOMAIN-CONTAINING PROTEIN"/>
    <property type="match status" value="1"/>
</dbReference>
<protein>
    <recommendedName>
        <fullName evidence="1">Glycosyltransferase 2-like domain-containing protein</fullName>
    </recommendedName>
</protein>
<proteinExistence type="predicted"/>
<dbReference type="InterPro" id="IPR050834">
    <property type="entry name" value="Glycosyltransf_2"/>
</dbReference>
<accession>A0A2H0RJR0</accession>
<evidence type="ECO:0000313" key="3">
    <source>
        <dbReference type="Proteomes" id="UP000230431"/>
    </source>
</evidence>
<dbReference type="SUPFAM" id="SSF53448">
    <property type="entry name" value="Nucleotide-diphospho-sugar transferases"/>
    <property type="match status" value="1"/>
</dbReference>
<dbReference type="PANTHER" id="PTHR43685">
    <property type="entry name" value="GLYCOSYLTRANSFERASE"/>
    <property type="match status" value="1"/>
</dbReference>
<name>A0A2H0RJR0_9BACT</name>
<dbReference type="InterPro" id="IPR029044">
    <property type="entry name" value="Nucleotide-diphossugar_trans"/>
</dbReference>
<reference evidence="2 3" key="1">
    <citation type="submission" date="2017-09" db="EMBL/GenBank/DDBJ databases">
        <title>Depth-based differentiation of microbial function through sediment-hosted aquifers and enrichment of novel symbionts in the deep terrestrial subsurface.</title>
        <authorList>
            <person name="Probst A.J."/>
            <person name="Ladd B."/>
            <person name="Jarett J.K."/>
            <person name="Geller-Mcgrath D.E."/>
            <person name="Sieber C.M."/>
            <person name="Emerson J.B."/>
            <person name="Anantharaman K."/>
            <person name="Thomas B.C."/>
            <person name="Malmstrom R."/>
            <person name="Stieglmeier M."/>
            <person name="Klingl A."/>
            <person name="Woyke T."/>
            <person name="Ryan C.M."/>
            <person name="Banfield J.F."/>
        </authorList>
    </citation>
    <scope>NUCLEOTIDE SEQUENCE [LARGE SCALE GENOMIC DNA]</scope>
    <source>
        <strain evidence="2">CG10_big_fil_rev_8_21_14_0_10_49_38</strain>
    </source>
</reference>
<dbReference type="Pfam" id="PF00535">
    <property type="entry name" value="Glycos_transf_2"/>
    <property type="match status" value="1"/>
</dbReference>
<dbReference type="InterPro" id="IPR001173">
    <property type="entry name" value="Glyco_trans_2-like"/>
</dbReference>
<dbReference type="Proteomes" id="UP000230431">
    <property type="component" value="Unassembled WGS sequence"/>
</dbReference>
<feature type="domain" description="Glycosyltransferase 2-like" evidence="1">
    <location>
        <begin position="6"/>
        <end position="118"/>
    </location>
</feature>
<evidence type="ECO:0000259" key="1">
    <source>
        <dbReference type="Pfam" id="PF00535"/>
    </source>
</evidence>